<reference evidence="2" key="1">
    <citation type="submission" date="2021-12" db="EMBL/GenBank/DDBJ databases">
        <authorList>
            <person name="King R."/>
        </authorList>
    </citation>
    <scope>NUCLEOTIDE SEQUENCE</scope>
</reference>
<organism evidence="2 3">
    <name type="scientific">Bemisia tabaci</name>
    <name type="common">Sweetpotato whitefly</name>
    <name type="synonym">Aleurodes tabaci</name>
    <dbReference type="NCBI Taxonomy" id="7038"/>
    <lineage>
        <taxon>Eukaryota</taxon>
        <taxon>Metazoa</taxon>
        <taxon>Ecdysozoa</taxon>
        <taxon>Arthropoda</taxon>
        <taxon>Hexapoda</taxon>
        <taxon>Insecta</taxon>
        <taxon>Pterygota</taxon>
        <taxon>Neoptera</taxon>
        <taxon>Paraneoptera</taxon>
        <taxon>Hemiptera</taxon>
        <taxon>Sternorrhyncha</taxon>
        <taxon>Aleyrodoidea</taxon>
        <taxon>Aleyrodidae</taxon>
        <taxon>Aleyrodinae</taxon>
        <taxon>Bemisia</taxon>
    </lineage>
</organism>
<dbReference type="GO" id="GO:0006888">
    <property type="term" value="P:endoplasmic reticulum to Golgi vesicle-mediated transport"/>
    <property type="evidence" value="ECO:0007669"/>
    <property type="project" value="InterPro"/>
</dbReference>
<protein>
    <recommendedName>
        <fullName evidence="4">RAD50-interacting protein 1</fullName>
    </recommendedName>
</protein>
<dbReference type="GO" id="GO:0060628">
    <property type="term" value="P:regulation of ER to Golgi vesicle-mediated transport"/>
    <property type="evidence" value="ECO:0007669"/>
    <property type="project" value="TreeGrafter"/>
</dbReference>
<proteinExistence type="inferred from homology"/>
<dbReference type="KEGG" id="btab:109038763"/>
<dbReference type="GO" id="GO:0006890">
    <property type="term" value="P:retrograde vesicle-mediated transport, Golgi to endoplasmic reticulum"/>
    <property type="evidence" value="ECO:0007669"/>
    <property type="project" value="InterPro"/>
</dbReference>
<accession>A0A9P0F6W9</accession>
<dbReference type="InterPro" id="IPR007528">
    <property type="entry name" value="RINT1_Tip20"/>
</dbReference>
<dbReference type="Gene3D" id="1.20.58.670">
    <property type="entry name" value="Dsl1p vesicle tethering complex, Tip20p subunit, domain D"/>
    <property type="match status" value="1"/>
</dbReference>
<sequence>MDDKAKKLVVQKLNKELGRSYKNLEKVADLHRRISIEKSSIENKISATSNERSSLVCTSLNCLDEVSAQMKQLLTKYDKVVPKIEAHQEGVAKACSQIQGYMTTIADHEKLLAYLEHIECIQTACEEMETALLEEDDEKAVEIYGSLCKLSKPLASSGCSRLFQYLKTTIYQWHGKFYERFKSEYEKLIAAVGWPITSSNTLRSPPSSDVMLKFQRFTKLLLLIEIPENLQNRPSVTSALMIDFDPLVLPVQLLFNPLRKRFMYHFSGSRQTNRADKPEWMLTQVLTWIRDHEAFILQKVQPVFNETCTSRYISVEVELIRGFIKLVVEKLDRDLVELQYDDVLFCHAVDEILAFAYELRDSYNYPSSEPSVLMVLTQPELFMKWINMERKYALTKLDSILESKTAWTNLSSDDDDELKVTECADCFLTLLSTITERYSALPQPRHKLEFLNLQLDLIDEFQRRLSQEISLFNEEVLNMKAISIINSINYICDVFLDWGTNTHFLLLYHYKLQLEQVDMPEATSVFDGKSDKLQSMLNDLVQLVCMEVVFETKARSKPYRRDKWFAMPSIKNTALPSLTASACPMFQVLADRLHFLQKSIASPLFQNCWKIIAKKISQFILEELILENTFNQGGAEQLHFDVTRNLIPLFSKYTSKPEQYFRSLEEACIILTEARIPPNFKITALRKADVENVLSQRLQ</sequence>
<dbReference type="FunFam" id="1.20.58.670:FF:000003">
    <property type="entry name" value="RAD50-interacting protein 1"/>
    <property type="match status" value="1"/>
</dbReference>
<evidence type="ECO:0008006" key="4">
    <source>
        <dbReference type="Google" id="ProtNLM"/>
    </source>
</evidence>
<dbReference type="AlphaFoldDB" id="A0A9P0F6W9"/>
<keyword evidence="3" id="KW-1185">Reference proteome</keyword>
<gene>
    <name evidence="2" type="ORF">BEMITA_LOCUS13142</name>
</gene>
<dbReference type="GO" id="GO:0070939">
    <property type="term" value="C:Dsl1/NZR complex"/>
    <property type="evidence" value="ECO:0007669"/>
    <property type="project" value="InterPro"/>
</dbReference>
<dbReference type="Pfam" id="PF04437">
    <property type="entry name" value="RINT1_TIP1"/>
    <property type="match status" value="1"/>
</dbReference>
<dbReference type="PANTHER" id="PTHR13520">
    <property type="entry name" value="RAD50-INTERACTING PROTEIN 1 RINT-1"/>
    <property type="match status" value="1"/>
</dbReference>
<dbReference type="EMBL" id="OU963869">
    <property type="protein sequence ID" value="CAH0394895.1"/>
    <property type="molecule type" value="Genomic_DNA"/>
</dbReference>
<comment type="similarity">
    <text evidence="1">Belongs to the RINT1 family.</text>
</comment>
<dbReference type="InterPro" id="IPR042044">
    <property type="entry name" value="EXOC6PINT-1/Sec15/Tip20_C_dom2"/>
</dbReference>
<dbReference type="OrthoDB" id="2189254at2759"/>
<dbReference type="PROSITE" id="PS51386">
    <property type="entry name" value="RINT1_TIP20"/>
    <property type="match status" value="1"/>
</dbReference>
<evidence type="ECO:0000313" key="3">
    <source>
        <dbReference type="Proteomes" id="UP001152759"/>
    </source>
</evidence>
<name>A0A9P0F6W9_BEMTA</name>
<evidence type="ECO:0000256" key="1">
    <source>
        <dbReference type="ARBA" id="ARBA00061158"/>
    </source>
</evidence>
<dbReference type="PANTHER" id="PTHR13520:SF0">
    <property type="entry name" value="RAD50-INTERACTING PROTEIN 1"/>
    <property type="match status" value="1"/>
</dbReference>
<evidence type="ECO:0000313" key="2">
    <source>
        <dbReference type="EMBL" id="CAH0394895.1"/>
    </source>
</evidence>
<dbReference type="Proteomes" id="UP001152759">
    <property type="component" value="Chromosome 8"/>
</dbReference>